<evidence type="ECO:0000313" key="1">
    <source>
        <dbReference type="Proteomes" id="UP000887565"/>
    </source>
</evidence>
<reference evidence="2" key="1">
    <citation type="submission" date="2022-11" db="UniProtKB">
        <authorList>
            <consortium name="WormBaseParasite"/>
        </authorList>
    </citation>
    <scope>IDENTIFICATION</scope>
</reference>
<dbReference type="AlphaFoldDB" id="A0A915KJV9"/>
<evidence type="ECO:0000313" key="2">
    <source>
        <dbReference type="WBParaSite" id="nRc.2.0.1.t39044-RA"/>
    </source>
</evidence>
<name>A0A915KJV9_ROMCU</name>
<dbReference type="WBParaSite" id="nRc.2.0.1.t39044-RA">
    <property type="protein sequence ID" value="nRc.2.0.1.t39044-RA"/>
    <property type="gene ID" value="nRc.2.0.1.g39044"/>
</dbReference>
<dbReference type="Proteomes" id="UP000887565">
    <property type="component" value="Unplaced"/>
</dbReference>
<accession>A0A915KJV9</accession>
<keyword evidence="1" id="KW-1185">Reference proteome</keyword>
<proteinExistence type="predicted"/>
<sequence>MAKLPPSIDVSAPTALRATADLTATTVQITDFLKLLLDDITTLAPTLMDRSTPVQPTTMEAETNTVTTDQTLTDIPEETTADQSTAMDVAPQEPAAAAVLSAPAVDPPIHLATPGALPGPPMIPTVTTA</sequence>
<protein>
    <submittedName>
        <fullName evidence="2">Uncharacterized protein</fullName>
    </submittedName>
</protein>
<organism evidence="1 2">
    <name type="scientific">Romanomermis culicivorax</name>
    <name type="common">Nematode worm</name>
    <dbReference type="NCBI Taxonomy" id="13658"/>
    <lineage>
        <taxon>Eukaryota</taxon>
        <taxon>Metazoa</taxon>
        <taxon>Ecdysozoa</taxon>
        <taxon>Nematoda</taxon>
        <taxon>Enoplea</taxon>
        <taxon>Dorylaimia</taxon>
        <taxon>Mermithida</taxon>
        <taxon>Mermithoidea</taxon>
        <taxon>Mermithidae</taxon>
        <taxon>Romanomermis</taxon>
    </lineage>
</organism>